<comment type="caution">
    <text evidence="3">The sequence shown here is derived from an EMBL/GenBank/DDBJ whole genome shotgun (WGS) entry which is preliminary data.</text>
</comment>
<dbReference type="EMBL" id="DXFP01000008">
    <property type="protein sequence ID" value="HIX01332.1"/>
    <property type="molecule type" value="Genomic_DNA"/>
</dbReference>
<dbReference type="Pfam" id="PF02525">
    <property type="entry name" value="Flavodoxin_2"/>
    <property type="match status" value="1"/>
</dbReference>
<feature type="domain" description="Flavodoxin-like fold" evidence="2">
    <location>
        <begin position="1"/>
        <end position="162"/>
    </location>
</feature>
<reference evidence="3" key="2">
    <citation type="submission" date="2021-04" db="EMBL/GenBank/DDBJ databases">
        <authorList>
            <person name="Gilroy R."/>
        </authorList>
    </citation>
    <scope>NUCLEOTIDE SEQUENCE</scope>
    <source>
        <strain evidence="3">6627</strain>
    </source>
</reference>
<dbReference type="SUPFAM" id="SSF52218">
    <property type="entry name" value="Flavoproteins"/>
    <property type="match status" value="1"/>
</dbReference>
<gene>
    <name evidence="3" type="ORF">H9861_01055</name>
</gene>
<evidence type="ECO:0000256" key="1">
    <source>
        <dbReference type="ARBA" id="ARBA00023002"/>
    </source>
</evidence>
<dbReference type="PANTHER" id="PTHR47307:SF1">
    <property type="entry name" value="GLUTATHIONE-REGULATED POTASSIUM-EFFLUX SYSTEM ANCILLARY PROTEIN KEFG"/>
    <property type="match status" value="1"/>
</dbReference>
<name>A0A9D2AA18_9LACO</name>
<keyword evidence="1" id="KW-0560">Oxidoreductase</keyword>
<dbReference type="AlphaFoldDB" id="A0A9D2AA18"/>
<dbReference type="InterPro" id="IPR029039">
    <property type="entry name" value="Flavoprotein-like_sf"/>
</dbReference>
<sequence length="174" mass="20529">MKTLVLLFHPDFQHSKVNRKLYDVIKNNENLIIRDMYALYPDFKIDVKKEQQYMEKADRIILQFPIRWYSSPALLKQWEDDIFEAGWGHALDNKEFTVAVTFGADGYEHGGYSHYTPHELLRPFQATAYRIGMKFVEPFVMTNVMREDEAKLQAQIDRYADYVTKPLVELDDLG</sequence>
<evidence type="ECO:0000313" key="4">
    <source>
        <dbReference type="Proteomes" id="UP000823963"/>
    </source>
</evidence>
<dbReference type="InterPro" id="IPR003680">
    <property type="entry name" value="Flavodoxin_fold"/>
</dbReference>
<dbReference type="PANTHER" id="PTHR47307">
    <property type="entry name" value="GLUTATHIONE-REGULATED POTASSIUM-EFFLUX SYSTEM ANCILLARY PROTEIN KEFG"/>
    <property type="match status" value="1"/>
</dbReference>
<proteinExistence type="predicted"/>
<organism evidence="3 4">
    <name type="scientific">Candidatus Ligilactobacillus excrementigallinarum</name>
    <dbReference type="NCBI Taxonomy" id="2838641"/>
    <lineage>
        <taxon>Bacteria</taxon>
        <taxon>Bacillati</taxon>
        <taxon>Bacillota</taxon>
        <taxon>Bacilli</taxon>
        <taxon>Lactobacillales</taxon>
        <taxon>Lactobacillaceae</taxon>
        <taxon>Ligilactobacillus</taxon>
    </lineage>
</organism>
<evidence type="ECO:0000313" key="3">
    <source>
        <dbReference type="EMBL" id="HIX01332.1"/>
    </source>
</evidence>
<dbReference type="GO" id="GO:0009055">
    <property type="term" value="F:electron transfer activity"/>
    <property type="evidence" value="ECO:0007669"/>
    <property type="project" value="TreeGrafter"/>
</dbReference>
<accession>A0A9D2AA18</accession>
<dbReference type="GO" id="GO:0010181">
    <property type="term" value="F:FMN binding"/>
    <property type="evidence" value="ECO:0007669"/>
    <property type="project" value="TreeGrafter"/>
</dbReference>
<reference evidence="3" key="1">
    <citation type="journal article" date="2021" name="PeerJ">
        <title>Extensive microbial diversity within the chicken gut microbiome revealed by metagenomics and culture.</title>
        <authorList>
            <person name="Gilroy R."/>
            <person name="Ravi A."/>
            <person name="Getino M."/>
            <person name="Pursley I."/>
            <person name="Horton D.L."/>
            <person name="Alikhan N.F."/>
            <person name="Baker D."/>
            <person name="Gharbi K."/>
            <person name="Hall N."/>
            <person name="Watson M."/>
            <person name="Adriaenssens E.M."/>
            <person name="Foster-Nyarko E."/>
            <person name="Jarju S."/>
            <person name="Secka A."/>
            <person name="Antonio M."/>
            <person name="Oren A."/>
            <person name="Chaudhuri R.R."/>
            <person name="La Ragione R."/>
            <person name="Hildebrand F."/>
            <person name="Pallen M.J."/>
        </authorList>
    </citation>
    <scope>NUCLEOTIDE SEQUENCE</scope>
    <source>
        <strain evidence="3">6627</strain>
    </source>
</reference>
<dbReference type="InterPro" id="IPR046980">
    <property type="entry name" value="KefG/KefF"/>
</dbReference>
<evidence type="ECO:0000259" key="2">
    <source>
        <dbReference type="Pfam" id="PF02525"/>
    </source>
</evidence>
<dbReference type="Proteomes" id="UP000823963">
    <property type="component" value="Unassembled WGS sequence"/>
</dbReference>
<dbReference type="Gene3D" id="3.40.50.360">
    <property type="match status" value="1"/>
</dbReference>
<dbReference type="GO" id="GO:0003955">
    <property type="term" value="F:NAD(P)H dehydrogenase (quinone) activity"/>
    <property type="evidence" value="ECO:0007669"/>
    <property type="project" value="TreeGrafter"/>
</dbReference>
<protein>
    <submittedName>
        <fullName evidence="3">NAD(P)H-dependent oxidoreductase</fullName>
    </submittedName>
</protein>